<dbReference type="STRING" id="88036.D8RDF3"/>
<name>D8RDF3_SELML</name>
<organism evidence="4">
    <name type="scientific">Selaginella moellendorffii</name>
    <name type="common">Spikemoss</name>
    <dbReference type="NCBI Taxonomy" id="88036"/>
    <lineage>
        <taxon>Eukaryota</taxon>
        <taxon>Viridiplantae</taxon>
        <taxon>Streptophyta</taxon>
        <taxon>Embryophyta</taxon>
        <taxon>Tracheophyta</taxon>
        <taxon>Lycopodiopsida</taxon>
        <taxon>Selaginellales</taxon>
        <taxon>Selaginellaceae</taxon>
        <taxon>Selaginella</taxon>
    </lineage>
</organism>
<accession>D8RDF3</accession>
<dbReference type="HOGENOM" id="CLU_508459_0_0_1"/>
<dbReference type="PANTHER" id="PTHR45856">
    <property type="entry name" value="ALPHA/BETA-HYDROLASES SUPERFAMILY PROTEIN"/>
    <property type="match status" value="1"/>
</dbReference>
<dbReference type="InterPro" id="IPR029058">
    <property type="entry name" value="AB_hydrolase_fold"/>
</dbReference>
<sequence>MSSLGKIIKDDKHPLWLIDAIILSAVVYSKDPEEELRAMNEAYGLPPSAQYEFVPEEELREAGFGNCRQTLVVVRSLTGKHVIAAFRGTFDVSDALTDLKFIHRTLSLGPGAAHAGFLDRAKTIPLDYFRRLLIRGENLVLAGHSLGGAVASLLGLRLLEATGRWCHQQLQCYTFGCPFFADYSLARHINVNYKRHFVHIVSRDDIVPKVMPVAYMIYSMWAGLQAGPLQEVMHLGNLAFMAGQLVMRRKNYKVRIFTVCAQAIAWFPGLLRIVLHRALALALSHQSGYGYYFAGKMVLLDPDKSAVEYVDQDCWTVRHHLNFHLGAINVDVVKGHSLLSYIDNVFAIQSTEIAAASATLQKPSGSKVEVCTASLNMQLYSKSSSSSSSVPVKRKSLCMMDTLEEVSDESSSSSSEQEPQKRHYRHYVKTRVGTSQTGAGDGIPRLLQRTKTGQKKQKHAKRAFRSKVACLIFARRMQEASSTAYIQRQERRRPFMRFLVINLGRRFSRLQTLTCDCKRKHNCLA</sequence>
<feature type="region of interest" description="Disordered" evidence="1">
    <location>
        <begin position="405"/>
        <end position="425"/>
    </location>
</feature>
<dbReference type="Proteomes" id="UP000001514">
    <property type="component" value="Unassembled WGS sequence"/>
</dbReference>
<dbReference type="Gramene" id="EFJ30012">
    <property type="protein sequence ID" value="EFJ30012"/>
    <property type="gene ID" value="SELMODRAFT_440673"/>
</dbReference>
<protein>
    <recommendedName>
        <fullName evidence="2">Fungal lipase-type domain-containing protein</fullName>
    </recommendedName>
</protein>
<dbReference type="KEGG" id="smo:SELMODRAFT_440673"/>
<dbReference type="InterPro" id="IPR051218">
    <property type="entry name" value="Sec_MonoDiacylglyc_Lipase"/>
</dbReference>
<dbReference type="eggNOG" id="ENOG502R7Y0">
    <property type="taxonomic scope" value="Eukaryota"/>
</dbReference>
<reference evidence="3 4" key="1">
    <citation type="journal article" date="2011" name="Science">
        <title>The Selaginella genome identifies genetic changes associated with the evolution of vascular plants.</title>
        <authorList>
            <person name="Banks J.A."/>
            <person name="Nishiyama T."/>
            <person name="Hasebe M."/>
            <person name="Bowman J.L."/>
            <person name="Gribskov M."/>
            <person name="dePamphilis C."/>
            <person name="Albert V.A."/>
            <person name="Aono N."/>
            <person name="Aoyama T."/>
            <person name="Ambrose B.A."/>
            <person name="Ashton N.W."/>
            <person name="Axtell M.J."/>
            <person name="Barker E."/>
            <person name="Barker M.S."/>
            <person name="Bennetzen J.L."/>
            <person name="Bonawitz N.D."/>
            <person name="Chapple C."/>
            <person name="Cheng C."/>
            <person name="Correa L.G."/>
            <person name="Dacre M."/>
            <person name="DeBarry J."/>
            <person name="Dreyer I."/>
            <person name="Elias M."/>
            <person name="Engstrom E.M."/>
            <person name="Estelle M."/>
            <person name="Feng L."/>
            <person name="Finet C."/>
            <person name="Floyd S.K."/>
            <person name="Frommer W.B."/>
            <person name="Fujita T."/>
            <person name="Gramzow L."/>
            <person name="Gutensohn M."/>
            <person name="Harholt J."/>
            <person name="Hattori M."/>
            <person name="Heyl A."/>
            <person name="Hirai T."/>
            <person name="Hiwatashi Y."/>
            <person name="Ishikawa M."/>
            <person name="Iwata M."/>
            <person name="Karol K.G."/>
            <person name="Koehler B."/>
            <person name="Kolukisaoglu U."/>
            <person name="Kubo M."/>
            <person name="Kurata T."/>
            <person name="Lalonde S."/>
            <person name="Li K."/>
            <person name="Li Y."/>
            <person name="Litt A."/>
            <person name="Lyons E."/>
            <person name="Manning G."/>
            <person name="Maruyama T."/>
            <person name="Michael T.P."/>
            <person name="Mikami K."/>
            <person name="Miyazaki S."/>
            <person name="Morinaga S."/>
            <person name="Murata T."/>
            <person name="Mueller-Roeber B."/>
            <person name="Nelson D.R."/>
            <person name="Obara M."/>
            <person name="Oguri Y."/>
            <person name="Olmstead R.G."/>
            <person name="Onodera N."/>
            <person name="Petersen B.L."/>
            <person name="Pils B."/>
            <person name="Prigge M."/>
            <person name="Rensing S.A."/>
            <person name="Riano-Pachon D.M."/>
            <person name="Roberts A.W."/>
            <person name="Sato Y."/>
            <person name="Scheller H.V."/>
            <person name="Schulz B."/>
            <person name="Schulz C."/>
            <person name="Shakirov E.V."/>
            <person name="Shibagaki N."/>
            <person name="Shinohara N."/>
            <person name="Shippen D.E."/>
            <person name="Soerensen I."/>
            <person name="Sotooka R."/>
            <person name="Sugimoto N."/>
            <person name="Sugita M."/>
            <person name="Sumikawa N."/>
            <person name="Tanurdzic M."/>
            <person name="Theissen G."/>
            <person name="Ulvskov P."/>
            <person name="Wakazuki S."/>
            <person name="Weng J.K."/>
            <person name="Willats W.W."/>
            <person name="Wipf D."/>
            <person name="Wolf P.G."/>
            <person name="Yang L."/>
            <person name="Zimmer A.D."/>
            <person name="Zhu Q."/>
            <person name="Mitros T."/>
            <person name="Hellsten U."/>
            <person name="Loque D."/>
            <person name="Otillar R."/>
            <person name="Salamov A."/>
            <person name="Schmutz J."/>
            <person name="Shapiro H."/>
            <person name="Lindquist E."/>
            <person name="Lucas S."/>
            <person name="Rokhsar D."/>
            <person name="Grigoriev I.V."/>
        </authorList>
    </citation>
    <scope>NUCLEOTIDE SEQUENCE [LARGE SCALE GENOMIC DNA]</scope>
</reference>
<evidence type="ECO:0000259" key="2">
    <source>
        <dbReference type="Pfam" id="PF01764"/>
    </source>
</evidence>
<dbReference type="CDD" id="cd00519">
    <property type="entry name" value="Lipase_3"/>
    <property type="match status" value="1"/>
</dbReference>
<dbReference type="GO" id="GO:0006629">
    <property type="term" value="P:lipid metabolic process"/>
    <property type="evidence" value="ECO:0007669"/>
    <property type="project" value="InterPro"/>
</dbReference>
<evidence type="ECO:0000313" key="4">
    <source>
        <dbReference type="Proteomes" id="UP000001514"/>
    </source>
</evidence>
<dbReference type="Gene3D" id="3.40.50.1820">
    <property type="entry name" value="alpha/beta hydrolase"/>
    <property type="match status" value="1"/>
</dbReference>
<feature type="domain" description="Fungal lipase-type" evidence="2">
    <location>
        <begin position="84"/>
        <end position="213"/>
    </location>
</feature>
<evidence type="ECO:0000256" key="1">
    <source>
        <dbReference type="SAM" id="MobiDB-lite"/>
    </source>
</evidence>
<gene>
    <name evidence="3" type="ORF">SELMODRAFT_440673</name>
</gene>
<evidence type="ECO:0000313" key="3">
    <source>
        <dbReference type="EMBL" id="EFJ30012.1"/>
    </source>
</evidence>
<dbReference type="SUPFAM" id="SSF53474">
    <property type="entry name" value="alpha/beta-Hydrolases"/>
    <property type="match status" value="1"/>
</dbReference>
<dbReference type="Pfam" id="PF01764">
    <property type="entry name" value="Lipase_3"/>
    <property type="match status" value="1"/>
</dbReference>
<keyword evidence="4" id="KW-1185">Reference proteome</keyword>
<dbReference type="InterPro" id="IPR002921">
    <property type="entry name" value="Fungal_lipase-type"/>
</dbReference>
<dbReference type="AlphaFoldDB" id="D8RDF3"/>
<proteinExistence type="predicted"/>
<dbReference type="EMBL" id="GL377576">
    <property type="protein sequence ID" value="EFJ30012.1"/>
    <property type="molecule type" value="Genomic_DNA"/>
</dbReference>
<dbReference type="InParanoid" id="D8RDF3"/>
<dbReference type="PANTHER" id="PTHR45856:SF21">
    <property type="entry name" value="FUNGAL LIPASE-LIKE DOMAIN-CONTAINING PROTEIN"/>
    <property type="match status" value="1"/>
</dbReference>
<dbReference type="OMA" id="PFRELMH"/>